<evidence type="ECO:0000256" key="1">
    <source>
        <dbReference type="ARBA" id="ARBA00000085"/>
    </source>
</evidence>
<sequence length="402" mass="43381">MEGSSAAATTELPADLKADILAIGRIDAVPTILDVVCRSTGMGFAAVARVTESRWIACAVRDNISFGLKPGGELKVETTICDEIRASGHGVVIDHVAEDPAFRDHRTPAMYGFQSYISIPIVLADGTFFGTLCAIDPHPAKVNTPEVVNMFKLFASLIAFHVQAQERVATSEAALLNHRQADEIREQFIAVLAHDLRNPLASIDAGMRLLLKEPLNEKSMTYVGLLQNSVKRMATLIDDVLDFARARLGGGFKLKRSADAQLLPALEQVVNELRAAWPDRVIQTDFAINRGINSDPARIAQLLSNLVGNALKHGDGNSSVRVSAATDSEGFELSVANGGAPIAPAVIERLFQPFFRVAHQSTYEGLGLGLYIAAEIARAHNGKLDVTSSAAETRFTFRIPRC</sequence>
<evidence type="ECO:0000256" key="6">
    <source>
        <dbReference type="ARBA" id="ARBA00022777"/>
    </source>
</evidence>
<dbReference type="SUPFAM" id="SSF55874">
    <property type="entry name" value="ATPase domain of HSP90 chaperone/DNA topoisomerase II/histidine kinase"/>
    <property type="match status" value="1"/>
</dbReference>
<dbReference type="PRINTS" id="PR00344">
    <property type="entry name" value="BCTRLSENSOR"/>
</dbReference>
<evidence type="ECO:0000256" key="2">
    <source>
        <dbReference type="ARBA" id="ARBA00012438"/>
    </source>
</evidence>
<dbReference type="InterPro" id="IPR003661">
    <property type="entry name" value="HisK_dim/P_dom"/>
</dbReference>
<dbReference type="GO" id="GO:0030295">
    <property type="term" value="F:protein kinase activator activity"/>
    <property type="evidence" value="ECO:0007669"/>
    <property type="project" value="TreeGrafter"/>
</dbReference>
<feature type="domain" description="Histidine kinase" evidence="9">
    <location>
        <begin position="191"/>
        <end position="402"/>
    </location>
</feature>
<dbReference type="CDD" id="cd00082">
    <property type="entry name" value="HisKA"/>
    <property type="match status" value="1"/>
</dbReference>
<dbReference type="GO" id="GO:0000155">
    <property type="term" value="F:phosphorelay sensor kinase activity"/>
    <property type="evidence" value="ECO:0007669"/>
    <property type="project" value="InterPro"/>
</dbReference>
<keyword evidence="6 10" id="KW-0418">Kinase</keyword>
<evidence type="ECO:0000259" key="9">
    <source>
        <dbReference type="PROSITE" id="PS50109"/>
    </source>
</evidence>
<organism evidence="10 11">
    <name type="scientific">Bradyrhizobium erythrophlei</name>
    <dbReference type="NCBI Taxonomy" id="1437360"/>
    <lineage>
        <taxon>Bacteria</taxon>
        <taxon>Pseudomonadati</taxon>
        <taxon>Pseudomonadota</taxon>
        <taxon>Alphaproteobacteria</taxon>
        <taxon>Hyphomicrobiales</taxon>
        <taxon>Nitrobacteraceae</taxon>
        <taxon>Bradyrhizobium</taxon>
    </lineage>
</organism>
<dbReference type="SMART" id="SM00065">
    <property type="entry name" value="GAF"/>
    <property type="match status" value="1"/>
</dbReference>
<dbReference type="InterPro" id="IPR050351">
    <property type="entry name" value="BphY/WalK/GraS-like"/>
</dbReference>
<dbReference type="InterPro" id="IPR029016">
    <property type="entry name" value="GAF-like_dom_sf"/>
</dbReference>
<dbReference type="EMBL" id="FNTH01000001">
    <property type="protein sequence ID" value="SEC87427.1"/>
    <property type="molecule type" value="Genomic_DNA"/>
</dbReference>
<keyword evidence="5" id="KW-0547">Nucleotide-binding</keyword>
<dbReference type="SMART" id="SM00387">
    <property type="entry name" value="HATPase_c"/>
    <property type="match status" value="1"/>
</dbReference>
<dbReference type="InterPro" id="IPR005467">
    <property type="entry name" value="His_kinase_dom"/>
</dbReference>
<dbReference type="PANTHER" id="PTHR42878:SF7">
    <property type="entry name" value="SENSOR HISTIDINE KINASE GLRK"/>
    <property type="match status" value="1"/>
</dbReference>
<dbReference type="Pfam" id="PF02518">
    <property type="entry name" value="HATPase_c"/>
    <property type="match status" value="1"/>
</dbReference>
<dbReference type="Gene3D" id="1.10.287.130">
    <property type="match status" value="1"/>
</dbReference>
<dbReference type="PANTHER" id="PTHR42878">
    <property type="entry name" value="TWO-COMPONENT HISTIDINE KINASE"/>
    <property type="match status" value="1"/>
</dbReference>
<dbReference type="PROSITE" id="PS50109">
    <property type="entry name" value="HIS_KIN"/>
    <property type="match status" value="1"/>
</dbReference>
<dbReference type="InterPro" id="IPR036890">
    <property type="entry name" value="HATPase_C_sf"/>
</dbReference>
<evidence type="ECO:0000313" key="10">
    <source>
        <dbReference type="EMBL" id="SEC87427.1"/>
    </source>
</evidence>
<keyword evidence="8" id="KW-0902">Two-component regulatory system</keyword>
<dbReference type="SMART" id="SM00388">
    <property type="entry name" value="HisKA"/>
    <property type="match status" value="1"/>
</dbReference>
<accession>A0A1H4W277</accession>
<evidence type="ECO:0000256" key="5">
    <source>
        <dbReference type="ARBA" id="ARBA00022741"/>
    </source>
</evidence>
<evidence type="ECO:0000256" key="3">
    <source>
        <dbReference type="ARBA" id="ARBA00022553"/>
    </source>
</evidence>
<dbReference type="Pfam" id="PF00512">
    <property type="entry name" value="HisKA"/>
    <property type="match status" value="1"/>
</dbReference>
<dbReference type="InterPro" id="IPR003018">
    <property type="entry name" value="GAF"/>
</dbReference>
<evidence type="ECO:0000313" key="11">
    <source>
        <dbReference type="Proteomes" id="UP000198992"/>
    </source>
</evidence>
<dbReference type="EC" id="2.7.13.3" evidence="2"/>
<dbReference type="GO" id="GO:0005524">
    <property type="term" value="F:ATP binding"/>
    <property type="evidence" value="ECO:0007669"/>
    <property type="project" value="UniProtKB-KW"/>
</dbReference>
<keyword evidence="7" id="KW-0067">ATP-binding</keyword>
<evidence type="ECO:0000256" key="8">
    <source>
        <dbReference type="ARBA" id="ARBA00023012"/>
    </source>
</evidence>
<evidence type="ECO:0000256" key="7">
    <source>
        <dbReference type="ARBA" id="ARBA00022840"/>
    </source>
</evidence>
<dbReference type="InterPro" id="IPR004358">
    <property type="entry name" value="Sig_transdc_His_kin-like_C"/>
</dbReference>
<gene>
    <name evidence="10" type="ORF">SAMN05444164_2978</name>
</gene>
<dbReference type="Pfam" id="PF01590">
    <property type="entry name" value="GAF"/>
    <property type="match status" value="1"/>
</dbReference>
<dbReference type="GO" id="GO:0007234">
    <property type="term" value="P:osmosensory signaling via phosphorelay pathway"/>
    <property type="evidence" value="ECO:0007669"/>
    <property type="project" value="TreeGrafter"/>
</dbReference>
<keyword evidence="3" id="KW-0597">Phosphoprotein</keyword>
<dbReference type="AlphaFoldDB" id="A0A1H4W277"/>
<proteinExistence type="predicted"/>
<dbReference type="SUPFAM" id="SSF47384">
    <property type="entry name" value="Homodimeric domain of signal transducing histidine kinase"/>
    <property type="match status" value="1"/>
</dbReference>
<name>A0A1H4W277_9BRAD</name>
<dbReference type="InterPro" id="IPR003594">
    <property type="entry name" value="HATPase_dom"/>
</dbReference>
<dbReference type="Gene3D" id="3.30.565.10">
    <property type="entry name" value="Histidine kinase-like ATPase, C-terminal domain"/>
    <property type="match status" value="1"/>
</dbReference>
<keyword evidence="4" id="KW-0808">Transferase</keyword>
<reference evidence="10 11" key="1">
    <citation type="submission" date="2016-10" db="EMBL/GenBank/DDBJ databases">
        <authorList>
            <person name="de Groot N.N."/>
        </authorList>
    </citation>
    <scope>NUCLEOTIDE SEQUENCE [LARGE SCALE GENOMIC DNA]</scope>
    <source>
        <strain evidence="10 11">MT12</strain>
    </source>
</reference>
<dbReference type="GO" id="GO:0000156">
    <property type="term" value="F:phosphorelay response regulator activity"/>
    <property type="evidence" value="ECO:0007669"/>
    <property type="project" value="TreeGrafter"/>
</dbReference>
<comment type="catalytic activity">
    <reaction evidence="1">
        <text>ATP + protein L-histidine = ADP + protein N-phospho-L-histidine.</text>
        <dbReference type="EC" id="2.7.13.3"/>
    </reaction>
</comment>
<dbReference type="Proteomes" id="UP000198992">
    <property type="component" value="Unassembled WGS sequence"/>
</dbReference>
<protein>
    <recommendedName>
        <fullName evidence="2">histidine kinase</fullName>
        <ecNumber evidence="2">2.7.13.3</ecNumber>
    </recommendedName>
</protein>
<dbReference type="InterPro" id="IPR036097">
    <property type="entry name" value="HisK_dim/P_sf"/>
</dbReference>
<dbReference type="Gene3D" id="3.30.450.40">
    <property type="match status" value="1"/>
</dbReference>
<dbReference type="SUPFAM" id="SSF55781">
    <property type="entry name" value="GAF domain-like"/>
    <property type="match status" value="1"/>
</dbReference>
<evidence type="ECO:0000256" key="4">
    <source>
        <dbReference type="ARBA" id="ARBA00022679"/>
    </source>
</evidence>